<keyword evidence="3" id="KW-1185">Reference proteome</keyword>
<organism evidence="2 3">
    <name type="scientific">Massariosphaeria phaeospora</name>
    <dbReference type="NCBI Taxonomy" id="100035"/>
    <lineage>
        <taxon>Eukaryota</taxon>
        <taxon>Fungi</taxon>
        <taxon>Dikarya</taxon>
        <taxon>Ascomycota</taxon>
        <taxon>Pezizomycotina</taxon>
        <taxon>Dothideomycetes</taxon>
        <taxon>Pleosporomycetidae</taxon>
        <taxon>Pleosporales</taxon>
        <taxon>Pleosporales incertae sedis</taxon>
        <taxon>Massariosphaeria</taxon>
    </lineage>
</organism>
<evidence type="ECO:0000256" key="1">
    <source>
        <dbReference type="SAM" id="MobiDB-lite"/>
    </source>
</evidence>
<sequence length="230" mass="24616">MLAGQPARPPANRRLPSGQAAGGMQKGEADGLHWTAPCPKRPSARADSGALGSGKRPHSTAFRWRICITTTHHRCAPRFPSLSPRQTVQFVSPFTSHPISHPALPLPFTFHHSPSPPPPPCPACAPPPPPFRSAPATRGRCPRLPLPPLARVLFSSATAGVDPEPLVFTPSLHHPPPANCSSFISPPAQTTVTSRCCCTRRTVGVRRCTPPKRLRLIQPIPASTWVTSLG</sequence>
<name>A0A7C8MHJ9_9PLEO</name>
<dbReference type="Proteomes" id="UP000481861">
    <property type="component" value="Unassembled WGS sequence"/>
</dbReference>
<proteinExistence type="predicted"/>
<dbReference type="EMBL" id="JAADJZ010000007">
    <property type="protein sequence ID" value="KAF2873462.1"/>
    <property type="molecule type" value="Genomic_DNA"/>
</dbReference>
<evidence type="ECO:0000313" key="2">
    <source>
        <dbReference type="EMBL" id="KAF2873462.1"/>
    </source>
</evidence>
<protein>
    <submittedName>
        <fullName evidence="2">Uncharacterized protein</fullName>
    </submittedName>
</protein>
<comment type="caution">
    <text evidence="2">The sequence shown here is derived from an EMBL/GenBank/DDBJ whole genome shotgun (WGS) entry which is preliminary data.</text>
</comment>
<feature type="region of interest" description="Disordered" evidence="1">
    <location>
        <begin position="1"/>
        <end position="57"/>
    </location>
</feature>
<gene>
    <name evidence="2" type="ORF">BDV95DRAFT_344468</name>
</gene>
<reference evidence="2 3" key="1">
    <citation type="submission" date="2020-01" db="EMBL/GenBank/DDBJ databases">
        <authorList>
            <consortium name="DOE Joint Genome Institute"/>
            <person name="Haridas S."/>
            <person name="Albert R."/>
            <person name="Binder M."/>
            <person name="Bloem J."/>
            <person name="Labutti K."/>
            <person name="Salamov A."/>
            <person name="Andreopoulos B."/>
            <person name="Baker S.E."/>
            <person name="Barry K."/>
            <person name="Bills G."/>
            <person name="Bluhm B.H."/>
            <person name="Cannon C."/>
            <person name="Castanera R."/>
            <person name="Culley D.E."/>
            <person name="Daum C."/>
            <person name="Ezra D."/>
            <person name="Gonzalez J.B."/>
            <person name="Henrissat B."/>
            <person name="Kuo A."/>
            <person name="Liang C."/>
            <person name="Lipzen A."/>
            <person name="Lutzoni F."/>
            <person name="Magnuson J."/>
            <person name="Mondo S."/>
            <person name="Nolan M."/>
            <person name="Ohm R."/>
            <person name="Pangilinan J."/>
            <person name="Park H.-J.H."/>
            <person name="Ramirez L."/>
            <person name="Alfaro M."/>
            <person name="Sun H."/>
            <person name="Tritt A."/>
            <person name="Yoshinaga Y."/>
            <person name="Zwiers L.-H.L."/>
            <person name="Turgeon B.G."/>
            <person name="Goodwin S.B."/>
            <person name="Spatafora J.W."/>
            <person name="Crous P.W."/>
            <person name="Grigoriev I.V."/>
        </authorList>
    </citation>
    <scope>NUCLEOTIDE SEQUENCE [LARGE SCALE GENOMIC DNA]</scope>
    <source>
        <strain evidence="2 3">CBS 611.86</strain>
    </source>
</reference>
<accession>A0A7C8MHJ9</accession>
<dbReference type="AlphaFoldDB" id="A0A7C8MHJ9"/>
<evidence type="ECO:0000313" key="3">
    <source>
        <dbReference type="Proteomes" id="UP000481861"/>
    </source>
</evidence>